<dbReference type="Gene3D" id="4.10.1250.10">
    <property type="entry name" value="Aminomethyltransferase fragment"/>
    <property type="match status" value="1"/>
</dbReference>
<dbReference type="FunFam" id="2.40.30.110:FF:000003">
    <property type="entry name" value="Aminomethyltransferase"/>
    <property type="match status" value="1"/>
</dbReference>
<dbReference type="KEGG" id="pmic:NW74_07105"/>
<keyword evidence="14" id="KW-1185">Reference proteome</keyword>
<dbReference type="AlphaFoldDB" id="A0A0B4S2Y1"/>
<dbReference type="Pfam" id="PF01571">
    <property type="entry name" value="GCV_T"/>
    <property type="match status" value="1"/>
</dbReference>
<evidence type="ECO:0000313" key="13">
    <source>
        <dbReference type="EMBL" id="WBB31025.1"/>
    </source>
</evidence>
<dbReference type="RefSeq" id="WP_029950219.1">
    <property type="nucleotide sequence ID" value="NZ_CAJPUJ010000134.1"/>
</dbReference>
<dbReference type="HAMAP" id="MF_00259">
    <property type="entry name" value="GcvT"/>
    <property type="match status" value="1"/>
</dbReference>
<dbReference type="Proteomes" id="UP000031386">
    <property type="component" value="Chromosome"/>
</dbReference>
<dbReference type="SUPFAM" id="SSF103025">
    <property type="entry name" value="Folate-binding domain"/>
    <property type="match status" value="1"/>
</dbReference>
<dbReference type="InterPro" id="IPR022903">
    <property type="entry name" value="GcvT_bac"/>
</dbReference>
<evidence type="ECO:0000256" key="5">
    <source>
        <dbReference type="ARBA" id="ARBA00031395"/>
    </source>
</evidence>
<evidence type="ECO:0000259" key="9">
    <source>
        <dbReference type="Pfam" id="PF01571"/>
    </source>
</evidence>
<dbReference type="InterPro" id="IPR006223">
    <property type="entry name" value="GcvT"/>
</dbReference>
<feature type="binding site" evidence="8">
    <location>
        <position position="201"/>
    </location>
    <ligand>
        <name>substrate</name>
    </ligand>
</feature>
<comment type="function">
    <text evidence="7">The glycine cleavage system catalyzes the degradation of glycine.</text>
</comment>
<dbReference type="FunFam" id="4.10.1250.10:FF:000001">
    <property type="entry name" value="Aminomethyltransferase"/>
    <property type="match status" value="1"/>
</dbReference>
<dbReference type="SUPFAM" id="SSF101790">
    <property type="entry name" value="Aminomethyltransferase beta-barrel domain"/>
    <property type="match status" value="1"/>
</dbReference>
<evidence type="ECO:0000256" key="6">
    <source>
        <dbReference type="ARBA" id="ARBA00047665"/>
    </source>
</evidence>
<evidence type="ECO:0000313" key="11">
    <source>
        <dbReference type="EMBL" id="AIZ37107.1"/>
    </source>
</evidence>
<dbReference type="STRING" id="33033.NW74_07105"/>
<dbReference type="GO" id="GO:0005960">
    <property type="term" value="C:glycine cleavage complex"/>
    <property type="evidence" value="ECO:0007669"/>
    <property type="project" value="InterPro"/>
</dbReference>
<dbReference type="EMBL" id="JABZRE010000016">
    <property type="protein sequence ID" value="MBF1307121.1"/>
    <property type="molecule type" value="Genomic_DNA"/>
</dbReference>
<sequence>MAAKKTPLYEKHISYGGEVVDYAGWLLPVKYEGLAAEHNAVRNNAGLFDVSHMGEVTVKGKDAFDYVNHLITNDLTTIGDGQVIYSLLCNENGGVVDDLLVYRKGKDDMYIVVNAANTDKDFAWFLKQKGNYDVEIKNISSETAQIALQGPKAEKILQKLAKDVDLANEIKFFTFKENVQLGDCGKFLVSRTGYTGEDGFEIYGSGEDMNKLWDEILKIGKEDGVMPCGLGCRDTLRFEAALPLYGNEMDDVITPLEAGLGYFVKLKQEADFIGKAPLAKMKEAGVPRKLIGLELTGKGIARHGAKVFKGDKEIGFVTTGYMSPTLGKTIANVIVDADQAEVGNEVQVEIRNKKVPAVLISKKFLKK</sequence>
<proteinExistence type="inferred from homology"/>
<dbReference type="PIRSF" id="PIRSF006487">
    <property type="entry name" value="GcvT"/>
    <property type="match status" value="1"/>
</dbReference>
<feature type="domain" description="Aminomethyltransferase C-terminal" evidence="10">
    <location>
        <begin position="288"/>
        <end position="365"/>
    </location>
</feature>
<reference evidence="13" key="3">
    <citation type="submission" date="2022-07" db="EMBL/GenBank/DDBJ databases">
        <title>Parvimonas micra travels from the subgingival sulcus of the human oral cavity to the colorectal adenocarcinoma.</title>
        <authorList>
            <person name="Conde-Perez K."/>
            <person name="Buetas E."/>
            <person name="Aja-Macaya P."/>
            <person name="Martin-De Arribas E."/>
            <person name="Iglesias-Corras I."/>
            <person name="Trigo-Tasende N."/>
            <person name="Nasser-Ali M."/>
            <person name="Estevez L.S."/>
            <person name="Rumbo-Feal S."/>
            <person name="Otero-Alen B."/>
            <person name="Noguera J.F."/>
            <person name="Concha A."/>
            <person name="Pardinas-Lopez S."/>
            <person name="Carda-Dieguez M."/>
            <person name="Gomez-Randulfe I."/>
            <person name="Martinez-Lago N."/>
            <person name="Ladra S."/>
            <person name="Aparicio L.A."/>
            <person name="Bou G."/>
            <person name="Mira A."/>
            <person name="Vallejo J.A."/>
            <person name="Poza M."/>
        </authorList>
    </citation>
    <scope>NUCLEOTIDE SEQUENCE</scope>
    <source>
        <strain evidence="13">PM102KC-G-1</strain>
    </source>
</reference>
<evidence type="ECO:0000256" key="7">
    <source>
        <dbReference type="HAMAP-Rule" id="MF_00259"/>
    </source>
</evidence>
<comment type="subunit">
    <text evidence="7">The glycine cleavage system is composed of four proteins: P, T, L and H.</text>
</comment>
<organism evidence="11 14">
    <name type="scientific">Parvimonas micra</name>
    <dbReference type="NCBI Taxonomy" id="33033"/>
    <lineage>
        <taxon>Bacteria</taxon>
        <taxon>Bacillati</taxon>
        <taxon>Bacillota</taxon>
        <taxon>Tissierellia</taxon>
        <taxon>Tissierellales</taxon>
        <taxon>Peptoniphilaceae</taxon>
        <taxon>Parvimonas</taxon>
    </lineage>
</organism>
<dbReference type="Gene3D" id="3.30.70.1400">
    <property type="entry name" value="Aminomethyltransferase beta-barrel domains"/>
    <property type="match status" value="1"/>
</dbReference>
<dbReference type="NCBIfam" id="NF001567">
    <property type="entry name" value="PRK00389.1"/>
    <property type="match status" value="1"/>
</dbReference>
<dbReference type="GO" id="GO:0004047">
    <property type="term" value="F:aminomethyltransferase activity"/>
    <property type="evidence" value="ECO:0007669"/>
    <property type="project" value="UniProtKB-UniRule"/>
</dbReference>
<dbReference type="InterPro" id="IPR029043">
    <property type="entry name" value="GcvT/YgfZ_C"/>
</dbReference>
<evidence type="ECO:0000259" key="10">
    <source>
        <dbReference type="Pfam" id="PF08669"/>
    </source>
</evidence>
<keyword evidence="4 7" id="KW-0808">Transferase</keyword>
<evidence type="ECO:0000256" key="4">
    <source>
        <dbReference type="ARBA" id="ARBA00022679"/>
    </source>
</evidence>
<dbReference type="InterPro" id="IPR013977">
    <property type="entry name" value="GcvT_C"/>
</dbReference>
<dbReference type="OrthoDB" id="9774591at2"/>
<dbReference type="EMBL" id="CP101412">
    <property type="protein sequence ID" value="WBB31025.1"/>
    <property type="molecule type" value="Genomic_DNA"/>
</dbReference>
<evidence type="ECO:0000256" key="1">
    <source>
        <dbReference type="ARBA" id="ARBA00008609"/>
    </source>
</evidence>
<evidence type="ECO:0000313" key="14">
    <source>
        <dbReference type="Proteomes" id="UP000031386"/>
    </source>
</evidence>
<evidence type="ECO:0000256" key="2">
    <source>
        <dbReference type="ARBA" id="ARBA00012616"/>
    </source>
</evidence>
<dbReference type="InterPro" id="IPR027266">
    <property type="entry name" value="TrmE/GcvT-like"/>
</dbReference>
<dbReference type="GO" id="GO:0008483">
    <property type="term" value="F:transaminase activity"/>
    <property type="evidence" value="ECO:0007669"/>
    <property type="project" value="UniProtKB-KW"/>
</dbReference>
<reference evidence="12" key="2">
    <citation type="submission" date="2020-04" db="EMBL/GenBank/DDBJ databases">
        <title>Deep metagenomics examines the oral microbiome during advanced dental caries in children, revealing novel taxa and co-occurrences with host molecules.</title>
        <authorList>
            <person name="Baker J.L."/>
            <person name="Morton J.T."/>
            <person name="Dinis M."/>
            <person name="Alvarez R."/>
            <person name="Tran N.C."/>
            <person name="Knight R."/>
            <person name="Edlund A."/>
        </authorList>
    </citation>
    <scope>NUCLEOTIDE SEQUENCE</scope>
    <source>
        <strain evidence="12">JCVI_23_bin.11</strain>
    </source>
</reference>
<gene>
    <name evidence="7 12" type="primary">gcvT</name>
    <name evidence="12" type="ORF">HXM94_05010</name>
    <name evidence="13" type="ORF">NM222_00695</name>
    <name evidence="11" type="ORF">NW74_07105</name>
</gene>
<reference evidence="11 14" key="1">
    <citation type="submission" date="2014-10" db="EMBL/GenBank/DDBJ databases">
        <title>Complete genome sequence of Parvimonas micra KCOM 1535 (= ChDC B708).</title>
        <authorList>
            <person name="Kook J.-K."/>
            <person name="Park S.-N."/>
            <person name="Lim Y.K."/>
            <person name="Roh H."/>
        </authorList>
    </citation>
    <scope>NUCLEOTIDE SEQUENCE [LARGE SCALE GENOMIC DNA]</scope>
    <source>
        <strain evidence="11">KCOM 1535</strain>
        <strain evidence="14">KCOM 1535 / ChDC B708</strain>
    </source>
</reference>
<keyword evidence="3 7" id="KW-0032">Aminotransferase</keyword>
<feature type="domain" description="GCVT N-terminal" evidence="9">
    <location>
        <begin position="8"/>
        <end position="267"/>
    </location>
</feature>
<comment type="catalytic activity">
    <reaction evidence="6 7">
        <text>N(6)-[(R)-S(8)-aminomethyldihydrolipoyl]-L-lysyl-[protein] + (6S)-5,6,7,8-tetrahydrofolate = N(6)-[(R)-dihydrolipoyl]-L-lysyl-[protein] + (6R)-5,10-methylene-5,6,7,8-tetrahydrofolate + NH4(+)</text>
        <dbReference type="Rhea" id="RHEA:16945"/>
        <dbReference type="Rhea" id="RHEA-COMP:10475"/>
        <dbReference type="Rhea" id="RHEA-COMP:10492"/>
        <dbReference type="ChEBI" id="CHEBI:15636"/>
        <dbReference type="ChEBI" id="CHEBI:28938"/>
        <dbReference type="ChEBI" id="CHEBI:57453"/>
        <dbReference type="ChEBI" id="CHEBI:83100"/>
        <dbReference type="ChEBI" id="CHEBI:83143"/>
        <dbReference type="EC" id="2.1.2.10"/>
    </reaction>
</comment>
<protein>
    <recommendedName>
        <fullName evidence="2 7">Aminomethyltransferase</fullName>
        <ecNumber evidence="2 7">2.1.2.10</ecNumber>
    </recommendedName>
    <alternativeName>
        <fullName evidence="5 7">Glycine cleavage system T protein</fullName>
    </alternativeName>
</protein>
<accession>A0A0B4S2Y1</accession>
<dbReference type="PANTHER" id="PTHR43757">
    <property type="entry name" value="AMINOMETHYLTRANSFERASE"/>
    <property type="match status" value="1"/>
</dbReference>
<dbReference type="EMBL" id="CP009761">
    <property type="protein sequence ID" value="AIZ37107.1"/>
    <property type="molecule type" value="Genomic_DNA"/>
</dbReference>
<dbReference type="Proteomes" id="UP000758611">
    <property type="component" value="Unassembled WGS sequence"/>
</dbReference>
<dbReference type="Gene3D" id="3.30.1360.120">
    <property type="entry name" value="Probable tRNA modification gtpase trme, domain 1"/>
    <property type="match status" value="1"/>
</dbReference>
<comment type="similarity">
    <text evidence="1 7">Belongs to the GcvT family.</text>
</comment>
<evidence type="ECO:0000313" key="12">
    <source>
        <dbReference type="EMBL" id="MBF1307121.1"/>
    </source>
</evidence>
<dbReference type="PANTHER" id="PTHR43757:SF2">
    <property type="entry name" value="AMINOMETHYLTRANSFERASE, MITOCHONDRIAL"/>
    <property type="match status" value="1"/>
</dbReference>
<dbReference type="InterPro" id="IPR006222">
    <property type="entry name" value="GCVT_N"/>
</dbReference>
<dbReference type="InterPro" id="IPR028896">
    <property type="entry name" value="GcvT/YgfZ/DmdA"/>
</dbReference>
<dbReference type="EC" id="2.1.2.10" evidence="2 7"/>
<dbReference type="GO" id="GO:0005829">
    <property type="term" value="C:cytosol"/>
    <property type="evidence" value="ECO:0007669"/>
    <property type="project" value="TreeGrafter"/>
</dbReference>
<dbReference type="NCBIfam" id="TIGR00528">
    <property type="entry name" value="gcvT"/>
    <property type="match status" value="1"/>
</dbReference>
<dbReference type="Gene3D" id="2.40.30.110">
    <property type="entry name" value="Aminomethyltransferase beta-barrel domains"/>
    <property type="match status" value="1"/>
</dbReference>
<dbReference type="GO" id="GO:0019464">
    <property type="term" value="P:glycine decarboxylation via glycine cleavage system"/>
    <property type="evidence" value="ECO:0007669"/>
    <property type="project" value="UniProtKB-UniRule"/>
</dbReference>
<dbReference type="Pfam" id="PF08669">
    <property type="entry name" value="GCV_T_C"/>
    <property type="match status" value="1"/>
</dbReference>
<dbReference type="FunFam" id="3.30.70.1400:FF:000001">
    <property type="entry name" value="Aminomethyltransferase"/>
    <property type="match status" value="1"/>
</dbReference>
<evidence type="ECO:0000256" key="3">
    <source>
        <dbReference type="ARBA" id="ARBA00022576"/>
    </source>
</evidence>
<dbReference type="Proteomes" id="UP001210690">
    <property type="component" value="Chromosome"/>
</dbReference>
<evidence type="ECO:0000256" key="8">
    <source>
        <dbReference type="PIRSR" id="PIRSR006487-1"/>
    </source>
</evidence>
<name>A0A0B4S2Y1_9FIRM</name>